<keyword evidence="3" id="KW-1185">Reference proteome</keyword>
<name>A0ABT0PH90_9GAMM</name>
<proteinExistence type="predicted"/>
<organism evidence="2 3">
    <name type="scientific">Parendozoicomonas callyspongiae</name>
    <dbReference type="NCBI Taxonomy" id="2942213"/>
    <lineage>
        <taxon>Bacteria</taxon>
        <taxon>Pseudomonadati</taxon>
        <taxon>Pseudomonadota</taxon>
        <taxon>Gammaproteobacteria</taxon>
        <taxon>Oceanospirillales</taxon>
        <taxon>Endozoicomonadaceae</taxon>
        <taxon>Parendozoicomonas</taxon>
    </lineage>
</organism>
<dbReference type="Proteomes" id="UP001203338">
    <property type="component" value="Unassembled WGS sequence"/>
</dbReference>
<sequence>MTYPLQAGDAVRFSFFGSVYTPPPDGNLLQLNLATSGVVIAFPEPPSLVVRVASAWGEGTNQSATSPTGWNDAAEKSTYVTSCHQQAAELPAEDRSLGWDTVPSQEKVTGVGWSKAKEQEAETETRWSATKPTDPSPTLGCWGKAQSTDSLATKALWGQPAIKNLAYATRWFRVDTTSPEWRLNDNRKPPLWNDPPGALAFRFQGVVYHPQSMPPIWFQFGGSISEHPIQPKDSPLGIRWLQVTQHNLSARVPWGEGRYERIRDKIKQIPYSGEKGPETPPEPAENKDCYLLMNTVNVVRLNYGEGDDTPIELLDISIELDIDSFTWQLQATVANRATLAMIEPDAAGTKDIRVTINGWEWVFMVESYSAQRSFNRERYSIRGQSRTRLLSEPYAPLRTKTEASPINAKQAAQVELTDTGFTLTWDTSSTGTTPDWTFPAGVFSYVDQSPMQVIAKVATTAGAVVIPATDTDSFLVQPRYKFSPWAWGEISTPIDHSVPESMVLNMSVEWSPEPAHNVVYVSGTYEGVAVEVTRSSTAGDKPAPDIIEDWLVDVAVNTERGRNFLSGGGPQAVVNMDIPLTNSEQEPGLVLPGELVEVMETPSWVGLCLSTHIKTGSSGSGRVVQTLGLEKHY</sequence>
<feature type="region of interest" description="Disordered" evidence="1">
    <location>
        <begin position="108"/>
        <end position="139"/>
    </location>
</feature>
<reference evidence="2 3" key="1">
    <citation type="submission" date="2022-05" db="EMBL/GenBank/DDBJ databases">
        <authorList>
            <person name="Park J.-S."/>
        </authorList>
    </citation>
    <scope>NUCLEOTIDE SEQUENCE [LARGE SCALE GENOMIC DNA]</scope>
    <source>
        <strain evidence="2 3">2012CJ34-2</strain>
    </source>
</reference>
<accession>A0ABT0PH90</accession>
<evidence type="ECO:0000313" key="3">
    <source>
        <dbReference type="Proteomes" id="UP001203338"/>
    </source>
</evidence>
<feature type="compositionally biased region" description="Basic and acidic residues" evidence="1">
    <location>
        <begin position="115"/>
        <end position="125"/>
    </location>
</feature>
<gene>
    <name evidence="2" type="ORF">M3P05_12420</name>
</gene>
<dbReference type="EMBL" id="JAMFLX010000016">
    <property type="protein sequence ID" value="MCL6270729.1"/>
    <property type="molecule type" value="Genomic_DNA"/>
</dbReference>
<evidence type="ECO:0008006" key="4">
    <source>
        <dbReference type="Google" id="ProtNLM"/>
    </source>
</evidence>
<evidence type="ECO:0000313" key="2">
    <source>
        <dbReference type="EMBL" id="MCL6270729.1"/>
    </source>
</evidence>
<evidence type="ECO:0000256" key="1">
    <source>
        <dbReference type="SAM" id="MobiDB-lite"/>
    </source>
</evidence>
<dbReference type="RefSeq" id="WP_249700007.1">
    <property type="nucleotide sequence ID" value="NZ_JAMFLX010000016.1"/>
</dbReference>
<protein>
    <recommendedName>
        <fullName evidence="4">Minor tail protein</fullName>
    </recommendedName>
</protein>
<comment type="caution">
    <text evidence="2">The sequence shown here is derived from an EMBL/GenBank/DDBJ whole genome shotgun (WGS) entry which is preliminary data.</text>
</comment>